<evidence type="ECO:0000256" key="6">
    <source>
        <dbReference type="ARBA" id="ARBA00022801"/>
    </source>
</evidence>
<reference evidence="10 11" key="1">
    <citation type="submission" date="2017-05" db="EMBL/GenBank/DDBJ databases">
        <title>Genome of Polynucleobacter sp. MWH-Feld-100.</title>
        <authorList>
            <person name="Hahn M.W."/>
        </authorList>
    </citation>
    <scope>NUCLEOTIDE SEQUENCE [LARGE SCALE GENOMIC DNA]</scope>
    <source>
        <strain evidence="10 11">MWH-Feld-100</strain>
    </source>
</reference>
<dbReference type="InterPro" id="IPR051547">
    <property type="entry name" value="TDP2-like"/>
</dbReference>
<keyword evidence="3" id="KW-0540">Nuclease</keyword>
<evidence type="ECO:0000256" key="7">
    <source>
        <dbReference type="ARBA" id="ARBA00022842"/>
    </source>
</evidence>
<keyword evidence="7" id="KW-0460">Magnesium</keyword>
<dbReference type="Pfam" id="PF03372">
    <property type="entry name" value="Exo_endo_phos"/>
    <property type="match status" value="1"/>
</dbReference>
<keyword evidence="8" id="KW-0234">DNA repair</keyword>
<keyword evidence="4" id="KW-0479">Metal-binding</keyword>
<dbReference type="AlphaFoldDB" id="A0A254PXC4"/>
<keyword evidence="5" id="KW-0227">DNA damage</keyword>
<dbReference type="EMBL" id="NGUP01000001">
    <property type="protein sequence ID" value="OWS70918.1"/>
    <property type="molecule type" value="Genomic_DNA"/>
</dbReference>
<comment type="cofactor">
    <cofactor evidence="1">
        <name>Mn(2+)</name>
        <dbReference type="ChEBI" id="CHEBI:29035"/>
    </cofactor>
</comment>
<keyword evidence="11" id="KW-1185">Reference proteome</keyword>
<gene>
    <name evidence="10" type="ORF">CBI31_01350</name>
</gene>
<dbReference type="SUPFAM" id="SSF56219">
    <property type="entry name" value="DNase I-like"/>
    <property type="match status" value="1"/>
</dbReference>
<dbReference type="RefSeq" id="WP_088524625.1">
    <property type="nucleotide sequence ID" value="NZ_NGUP01000001.1"/>
</dbReference>
<dbReference type="GO" id="GO:0016787">
    <property type="term" value="F:hydrolase activity"/>
    <property type="evidence" value="ECO:0007669"/>
    <property type="project" value="UniProtKB-KW"/>
</dbReference>
<dbReference type="InterPro" id="IPR036691">
    <property type="entry name" value="Endo/exonu/phosph_ase_sf"/>
</dbReference>
<comment type="cofactor">
    <cofactor evidence="2">
        <name>Mg(2+)</name>
        <dbReference type="ChEBI" id="CHEBI:18420"/>
    </cofactor>
</comment>
<feature type="domain" description="Endonuclease/exonuclease/phosphatase" evidence="9">
    <location>
        <begin position="13"/>
        <end position="240"/>
    </location>
</feature>
<evidence type="ECO:0000256" key="4">
    <source>
        <dbReference type="ARBA" id="ARBA00022723"/>
    </source>
</evidence>
<dbReference type="InterPro" id="IPR005135">
    <property type="entry name" value="Endo/exonuclease/phosphatase"/>
</dbReference>
<proteinExistence type="predicted"/>
<sequence>MTQSRGARFTVMSMNVHKGVSPLHRHSTIYQLRQRMRNHHPDLLFLQELQQEHRGRIRRFGQWPLTELTHFLSEDFWRDWHYGKNMEYPDGHHGNAILSKHPLHKGLNYDISAYRFERRGLLHSVTQLDGVEQPIHCFCVHLALFERGRERQLEQIMGHIEELAQQGPTIVAGDFNDWRNRVGAPMKAAGFEEVFEVLTGSPAKTFPSVKPLLAMDRIYVRGLKIHSAEILHDWMKLSDHLGITAELELV</sequence>
<keyword evidence="6" id="KW-0378">Hydrolase</keyword>
<dbReference type="GO" id="GO:0006281">
    <property type="term" value="P:DNA repair"/>
    <property type="evidence" value="ECO:0007669"/>
    <property type="project" value="UniProtKB-KW"/>
</dbReference>
<evidence type="ECO:0000256" key="2">
    <source>
        <dbReference type="ARBA" id="ARBA00001946"/>
    </source>
</evidence>
<dbReference type="Gene3D" id="3.60.10.10">
    <property type="entry name" value="Endonuclease/exonuclease/phosphatase"/>
    <property type="match status" value="1"/>
</dbReference>
<evidence type="ECO:0000256" key="5">
    <source>
        <dbReference type="ARBA" id="ARBA00022763"/>
    </source>
</evidence>
<evidence type="ECO:0000256" key="8">
    <source>
        <dbReference type="ARBA" id="ARBA00023204"/>
    </source>
</evidence>
<evidence type="ECO:0000256" key="3">
    <source>
        <dbReference type="ARBA" id="ARBA00022722"/>
    </source>
</evidence>
<name>A0A254PXC4_9BURK</name>
<dbReference type="PANTHER" id="PTHR15822:SF4">
    <property type="entry name" value="TYROSYL-DNA PHOSPHODIESTERASE 2"/>
    <property type="match status" value="1"/>
</dbReference>
<protein>
    <submittedName>
        <fullName evidence="10">Endonuclease</fullName>
    </submittedName>
</protein>
<comment type="caution">
    <text evidence="10">The sequence shown here is derived from an EMBL/GenBank/DDBJ whole genome shotgun (WGS) entry which is preliminary data.</text>
</comment>
<evidence type="ECO:0000256" key="1">
    <source>
        <dbReference type="ARBA" id="ARBA00001936"/>
    </source>
</evidence>
<dbReference type="GO" id="GO:0004519">
    <property type="term" value="F:endonuclease activity"/>
    <property type="evidence" value="ECO:0007669"/>
    <property type="project" value="UniProtKB-KW"/>
</dbReference>
<evidence type="ECO:0000313" key="11">
    <source>
        <dbReference type="Proteomes" id="UP000197528"/>
    </source>
</evidence>
<dbReference type="OrthoDB" id="9793162at2"/>
<evidence type="ECO:0000259" key="9">
    <source>
        <dbReference type="Pfam" id="PF03372"/>
    </source>
</evidence>
<dbReference type="PANTHER" id="PTHR15822">
    <property type="entry name" value="TRAF AND TNF RECEPTOR-ASSOCIATED PROTEIN"/>
    <property type="match status" value="1"/>
</dbReference>
<organism evidence="10 11">
    <name type="scientific">Polynucleobacter campilacus</name>
    <dbReference type="NCBI Taxonomy" id="1743163"/>
    <lineage>
        <taxon>Bacteria</taxon>
        <taxon>Pseudomonadati</taxon>
        <taxon>Pseudomonadota</taxon>
        <taxon>Betaproteobacteria</taxon>
        <taxon>Burkholderiales</taxon>
        <taxon>Burkholderiaceae</taxon>
        <taxon>Polynucleobacter</taxon>
    </lineage>
</organism>
<evidence type="ECO:0000313" key="10">
    <source>
        <dbReference type="EMBL" id="OWS70918.1"/>
    </source>
</evidence>
<keyword evidence="10" id="KW-0255">Endonuclease</keyword>
<dbReference type="Proteomes" id="UP000197528">
    <property type="component" value="Unassembled WGS sequence"/>
</dbReference>
<accession>A0A254PXC4</accession>
<dbReference type="GO" id="GO:0046872">
    <property type="term" value="F:metal ion binding"/>
    <property type="evidence" value="ECO:0007669"/>
    <property type="project" value="UniProtKB-KW"/>
</dbReference>